<dbReference type="Gene3D" id="1.10.3210.10">
    <property type="entry name" value="Hypothetical protein af1432"/>
    <property type="match status" value="1"/>
</dbReference>
<dbReference type="AlphaFoldDB" id="A0A1B2I7L3"/>
<evidence type="ECO:0000259" key="1">
    <source>
        <dbReference type="PROSITE" id="PS51831"/>
    </source>
</evidence>
<evidence type="ECO:0000313" key="2">
    <source>
        <dbReference type="EMBL" id="ANZ45959.1"/>
    </source>
</evidence>
<dbReference type="KEGG" id="cpor:BED41_13180"/>
<dbReference type="InterPro" id="IPR006674">
    <property type="entry name" value="HD_domain"/>
</dbReference>
<dbReference type="InterPro" id="IPR003607">
    <property type="entry name" value="HD/PDEase_dom"/>
</dbReference>
<name>A0A1B2I7L3_9BACT</name>
<accession>A0A1B2I7L3</accession>
<protein>
    <recommendedName>
        <fullName evidence="1">HD domain-containing protein</fullName>
    </recommendedName>
</protein>
<dbReference type="STRING" id="1197717.BED41_13180"/>
<dbReference type="Pfam" id="PF01966">
    <property type="entry name" value="HD"/>
    <property type="match status" value="1"/>
</dbReference>
<feature type="domain" description="HD" evidence="1">
    <location>
        <begin position="31"/>
        <end position="150"/>
    </location>
</feature>
<keyword evidence="3" id="KW-1185">Reference proteome</keyword>
<proteinExistence type="predicted"/>
<reference evidence="2" key="1">
    <citation type="submission" date="2016-08" db="EMBL/GenBank/DDBJ databases">
        <title>Complete genome of Cloacibacillus porcorum.</title>
        <authorList>
            <person name="Looft T."/>
            <person name="Bayles D.O."/>
            <person name="Alt D.P."/>
        </authorList>
    </citation>
    <scope>NUCLEOTIDE SEQUENCE [LARGE SCALE GENOMIC DNA]</scope>
    <source>
        <strain evidence="2">CL-84</strain>
    </source>
</reference>
<dbReference type="Proteomes" id="UP000093044">
    <property type="component" value="Chromosome"/>
</dbReference>
<gene>
    <name evidence="2" type="ORF">BED41_13180</name>
</gene>
<evidence type="ECO:0000313" key="3">
    <source>
        <dbReference type="Proteomes" id="UP000093044"/>
    </source>
</evidence>
<organism evidence="2 3">
    <name type="scientific">Cloacibacillus porcorum</name>
    <dbReference type="NCBI Taxonomy" id="1197717"/>
    <lineage>
        <taxon>Bacteria</taxon>
        <taxon>Thermotogati</taxon>
        <taxon>Synergistota</taxon>
        <taxon>Synergistia</taxon>
        <taxon>Synergistales</taxon>
        <taxon>Synergistaceae</taxon>
        <taxon>Cloacibacillus</taxon>
    </lineage>
</organism>
<dbReference type="EMBL" id="CP016757">
    <property type="protein sequence ID" value="ANZ45959.1"/>
    <property type="molecule type" value="Genomic_DNA"/>
</dbReference>
<dbReference type="PROSITE" id="PS51831">
    <property type="entry name" value="HD"/>
    <property type="match status" value="1"/>
</dbReference>
<dbReference type="CDD" id="cd00077">
    <property type="entry name" value="HDc"/>
    <property type="match status" value="1"/>
</dbReference>
<sequence>MYSSEKTEKWFNAYVDSFKIEGALAPMQELKRKHSFRVQRLASAIAESLEWDEENDAWTAHAIGLLHDTARFSQYRDYQTFQDSASFDHGDRGAEILAAEFDWQGIEPGDREKVLTAVRHHNKIEIPVNVPLSVYRWCALARDADKIDVFRMVQSRIDKGTIYDMLPRHKRVQGLSPALVDEIRTTGRGSYANARSLQDYRLIQLTWALDLNFPVSVVTLKEEGIFRRIADDLREYKIDDVIDSLMKKIDEA</sequence>
<dbReference type="SUPFAM" id="SSF109604">
    <property type="entry name" value="HD-domain/PDEase-like"/>
    <property type="match status" value="1"/>
</dbReference>